<comment type="caution">
    <text evidence="2">The sequence shown here is derived from an EMBL/GenBank/DDBJ whole genome shotgun (WGS) entry which is preliminary data.</text>
</comment>
<feature type="transmembrane region" description="Helical" evidence="1">
    <location>
        <begin position="100"/>
        <end position="121"/>
    </location>
</feature>
<gene>
    <name evidence="2" type="ORF">UT75_C0011G0025</name>
</gene>
<dbReference type="EMBL" id="LBXZ01000011">
    <property type="protein sequence ID" value="KKR39997.1"/>
    <property type="molecule type" value="Genomic_DNA"/>
</dbReference>
<feature type="transmembrane region" description="Helical" evidence="1">
    <location>
        <begin position="43"/>
        <end position="62"/>
    </location>
</feature>
<sequence>MTIGSSIKYLLGWLVIFAIRLTPFRPPNIEPILVTMMPFSKKFDWLGTFMFGFLSIVIFDIATNKVGSWTMITAIAYGLVGIGSYAYFKNRKSSAMNYIIYGIIGTIAYDALTGLTIGPIFWGQTFSSAFIGQIPFTLNHLIGNIILSAIVSPAIYRWVVTNERIELIGLKTRLAAN</sequence>
<keyword evidence="1" id="KW-0812">Transmembrane</keyword>
<name>A0A0G0TQ43_9BACT</name>
<protein>
    <recommendedName>
        <fullName evidence="4">Rod shape-determining protein MreD</fullName>
    </recommendedName>
</protein>
<evidence type="ECO:0000313" key="3">
    <source>
        <dbReference type="Proteomes" id="UP000034072"/>
    </source>
</evidence>
<reference evidence="2 3" key="1">
    <citation type="journal article" date="2015" name="Nature">
        <title>rRNA introns, odd ribosomes, and small enigmatic genomes across a large radiation of phyla.</title>
        <authorList>
            <person name="Brown C.T."/>
            <person name="Hug L.A."/>
            <person name="Thomas B.C."/>
            <person name="Sharon I."/>
            <person name="Castelle C.J."/>
            <person name="Singh A."/>
            <person name="Wilkins M.J."/>
            <person name="Williams K.H."/>
            <person name="Banfield J.F."/>
        </authorList>
    </citation>
    <scope>NUCLEOTIDE SEQUENCE [LARGE SCALE GENOMIC DNA]</scope>
</reference>
<keyword evidence="1" id="KW-1133">Transmembrane helix</keyword>
<keyword evidence="1" id="KW-0472">Membrane</keyword>
<accession>A0A0G0TQ43</accession>
<evidence type="ECO:0000313" key="2">
    <source>
        <dbReference type="EMBL" id="KKR39997.1"/>
    </source>
</evidence>
<feature type="transmembrane region" description="Helical" evidence="1">
    <location>
        <begin position="141"/>
        <end position="160"/>
    </location>
</feature>
<proteinExistence type="predicted"/>
<dbReference type="Gene3D" id="1.10.1760.20">
    <property type="match status" value="1"/>
</dbReference>
<organism evidence="2 3">
    <name type="scientific">Candidatus Yanofskybacteria bacterium GW2011_GWE2_40_11</name>
    <dbReference type="NCBI Taxonomy" id="1619033"/>
    <lineage>
        <taxon>Bacteria</taxon>
        <taxon>Candidatus Yanofskyibacteriota</taxon>
    </lineage>
</organism>
<dbReference type="Proteomes" id="UP000034072">
    <property type="component" value="Unassembled WGS sequence"/>
</dbReference>
<evidence type="ECO:0008006" key="4">
    <source>
        <dbReference type="Google" id="ProtNLM"/>
    </source>
</evidence>
<dbReference type="AlphaFoldDB" id="A0A0G0TQ43"/>
<evidence type="ECO:0000256" key="1">
    <source>
        <dbReference type="SAM" id="Phobius"/>
    </source>
</evidence>
<feature type="transmembrane region" description="Helical" evidence="1">
    <location>
        <begin position="68"/>
        <end position="88"/>
    </location>
</feature>